<feature type="compositionally biased region" description="Basic and acidic residues" evidence="3">
    <location>
        <begin position="484"/>
        <end position="496"/>
    </location>
</feature>
<feature type="compositionally biased region" description="Basic and acidic residues" evidence="3">
    <location>
        <begin position="12"/>
        <end position="28"/>
    </location>
</feature>
<dbReference type="PANTHER" id="PTHR12301:SF10">
    <property type="match status" value="1"/>
</dbReference>
<dbReference type="PROSITE" id="PS50002">
    <property type="entry name" value="SH3"/>
    <property type="match status" value="1"/>
</dbReference>
<dbReference type="InterPro" id="IPR036028">
    <property type="entry name" value="SH3-like_dom_sf"/>
</dbReference>
<feature type="compositionally biased region" description="Basic residues" evidence="3">
    <location>
        <begin position="87"/>
        <end position="98"/>
    </location>
</feature>
<feature type="compositionally biased region" description="Basic and acidic residues" evidence="3">
    <location>
        <begin position="517"/>
        <end position="527"/>
    </location>
</feature>
<evidence type="ECO:0000256" key="2">
    <source>
        <dbReference type="PROSITE-ProRule" id="PRU00192"/>
    </source>
</evidence>
<sequence length="541" mass="57928">MQVAAARVPRGKSVERKWKEYDDDDHHHQPVGSLSFLSTSTPSPQWPRSWFLPLRLALPLLPTGIRELLLSRLLLCHSLLPPLRKTEKGRKKKGKKKCGSGGPLELPPGSGDYAASASDPDSTASMETYPEGGDGNPPPSRPTATAFRSLSLSQGEDGAGGEGRMMNRMKKSLREDLKRFSQRIRGGQRSSDRAASGIMSQGQKTEPSMSSLLVFQGQDRRSQSSVDSAPSGSGSSTQPLVQPGSNRSSFSMTTGEESGMGAGIGTETQVPAIQPVHAIGRARALVNCTPNPYDRDALRFKKGDIIEILSKSSSGLWTGRIGDSVGTVKFISVEMIPEDLDEGGGEDGRDRRRRTSRARTRSSVASSHSSLESRPGDVEELLKAIHLEGSLAGDVKFSHHSLLNFLLESEGALSSGEESSTSVARGSLLYQTDDCKSSQLQLLKDEGTATGTGVSVRPKTHSSSSSSMGSRRSDSLLLSQGDPVSEHKAGPERKSNDSGYGGSVLLLGSNNNIPLRTQKDGKQRDVKSSPPAEQRQNPSLK</sequence>
<protein>
    <recommendedName>
        <fullName evidence="4">SH3 domain-containing protein</fullName>
    </recommendedName>
</protein>
<feature type="domain" description="SH3" evidence="4">
    <location>
        <begin position="277"/>
        <end position="338"/>
    </location>
</feature>
<feature type="region of interest" description="Disordered" evidence="3">
    <location>
        <begin position="339"/>
        <end position="375"/>
    </location>
</feature>
<dbReference type="AlphaFoldDB" id="A0A7R8X9C5"/>
<dbReference type="Gene3D" id="2.30.30.40">
    <property type="entry name" value="SH3 Domains"/>
    <property type="match status" value="1"/>
</dbReference>
<feature type="compositionally biased region" description="Low complexity" evidence="3">
    <location>
        <begin position="503"/>
        <end position="512"/>
    </location>
</feature>
<dbReference type="PANTHER" id="PTHR12301">
    <property type="entry name" value="SAM-DOMAIN, SH3 AND NUCLEAR LOCALIZATION SIGNALS PROTEIN RELATED"/>
    <property type="match status" value="1"/>
</dbReference>
<organism evidence="5">
    <name type="scientific">Darwinula stevensoni</name>
    <dbReference type="NCBI Taxonomy" id="69355"/>
    <lineage>
        <taxon>Eukaryota</taxon>
        <taxon>Metazoa</taxon>
        <taxon>Ecdysozoa</taxon>
        <taxon>Arthropoda</taxon>
        <taxon>Crustacea</taxon>
        <taxon>Oligostraca</taxon>
        <taxon>Ostracoda</taxon>
        <taxon>Podocopa</taxon>
        <taxon>Podocopida</taxon>
        <taxon>Darwinulocopina</taxon>
        <taxon>Darwinuloidea</taxon>
        <taxon>Darwinulidae</taxon>
        <taxon>Darwinula</taxon>
    </lineage>
</organism>
<feature type="compositionally biased region" description="Polar residues" evidence="3">
    <location>
        <begin position="198"/>
        <end position="213"/>
    </location>
</feature>
<dbReference type="EMBL" id="CAJPEV010001141">
    <property type="protein sequence ID" value="CAG0890971.1"/>
    <property type="molecule type" value="Genomic_DNA"/>
</dbReference>
<feature type="compositionally biased region" description="Low complexity" evidence="3">
    <location>
        <begin position="223"/>
        <end position="236"/>
    </location>
</feature>
<accession>A0A7R8X9C5</accession>
<gene>
    <name evidence="5" type="ORF">DSTB1V02_LOCUS6316</name>
</gene>
<feature type="compositionally biased region" description="Low complexity" evidence="3">
    <location>
        <begin position="361"/>
        <end position="373"/>
    </location>
</feature>
<dbReference type="InterPro" id="IPR051725">
    <property type="entry name" value="SAM-SH3_domain_protein"/>
</dbReference>
<dbReference type="SUPFAM" id="SSF50044">
    <property type="entry name" value="SH3-domain"/>
    <property type="match status" value="1"/>
</dbReference>
<dbReference type="Pfam" id="PF07653">
    <property type="entry name" value="SH3_2"/>
    <property type="match status" value="1"/>
</dbReference>
<feature type="region of interest" description="Disordered" evidence="3">
    <location>
        <begin position="446"/>
        <end position="541"/>
    </location>
</feature>
<feature type="region of interest" description="Disordered" evidence="3">
    <location>
        <begin position="1"/>
        <end position="41"/>
    </location>
</feature>
<keyword evidence="1 2" id="KW-0728">SH3 domain</keyword>
<feature type="compositionally biased region" description="Low complexity" evidence="3">
    <location>
        <begin position="103"/>
        <end position="125"/>
    </location>
</feature>
<feature type="region of interest" description="Disordered" evidence="3">
    <location>
        <begin position="86"/>
        <end position="145"/>
    </location>
</feature>
<name>A0A7R8X9C5_9CRUS</name>
<proteinExistence type="predicted"/>
<feature type="region of interest" description="Disordered" evidence="3">
    <location>
        <begin position="180"/>
        <end position="265"/>
    </location>
</feature>
<evidence type="ECO:0000313" key="6">
    <source>
        <dbReference type="Proteomes" id="UP000677054"/>
    </source>
</evidence>
<dbReference type="InterPro" id="IPR001452">
    <property type="entry name" value="SH3_domain"/>
</dbReference>
<evidence type="ECO:0000313" key="5">
    <source>
        <dbReference type="EMBL" id="CAD7246466.1"/>
    </source>
</evidence>
<dbReference type="Proteomes" id="UP000677054">
    <property type="component" value="Unassembled WGS sequence"/>
</dbReference>
<evidence type="ECO:0000259" key="4">
    <source>
        <dbReference type="PROSITE" id="PS50002"/>
    </source>
</evidence>
<dbReference type="OrthoDB" id="10047268at2759"/>
<feature type="compositionally biased region" description="Polar residues" evidence="3">
    <location>
        <begin position="237"/>
        <end position="256"/>
    </location>
</feature>
<dbReference type="EMBL" id="LR900658">
    <property type="protein sequence ID" value="CAD7246466.1"/>
    <property type="molecule type" value="Genomic_DNA"/>
</dbReference>
<dbReference type="SMART" id="SM00326">
    <property type="entry name" value="SH3"/>
    <property type="match status" value="1"/>
</dbReference>
<feature type="compositionally biased region" description="Basic residues" evidence="3">
    <location>
        <begin position="351"/>
        <end position="360"/>
    </location>
</feature>
<reference evidence="5" key="1">
    <citation type="submission" date="2020-11" db="EMBL/GenBank/DDBJ databases">
        <authorList>
            <person name="Tran Van P."/>
        </authorList>
    </citation>
    <scope>NUCLEOTIDE SEQUENCE</scope>
</reference>
<feature type="compositionally biased region" description="Low complexity" evidence="3">
    <location>
        <begin position="462"/>
        <end position="479"/>
    </location>
</feature>
<evidence type="ECO:0000256" key="1">
    <source>
        <dbReference type="ARBA" id="ARBA00022443"/>
    </source>
</evidence>
<keyword evidence="6" id="KW-1185">Reference proteome</keyword>
<evidence type="ECO:0000256" key="3">
    <source>
        <dbReference type="SAM" id="MobiDB-lite"/>
    </source>
</evidence>